<dbReference type="Proteomes" id="UP001597351">
    <property type="component" value="Unassembled WGS sequence"/>
</dbReference>
<proteinExistence type="predicted"/>
<feature type="chain" id="PRO_5045733229" description="DUF4232 domain-containing protein" evidence="1">
    <location>
        <begin position="26"/>
        <end position="276"/>
    </location>
</feature>
<protein>
    <recommendedName>
        <fullName evidence="4">DUF4232 domain-containing protein</fullName>
    </recommendedName>
</protein>
<gene>
    <name evidence="2" type="ORF">ACFSDE_09725</name>
</gene>
<evidence type="ECO:0000256" key="1">
    <source>
        <dbReference type="SAM" id="SignalP"/>
    </source>
</evidence>
<evidence type="ECO:0000313" key="2">
    <source>
        <dbReference type="EMBL" id="MFD1947070.1"/>
    </source>
</evidence>
<reference evidence="3" key="1">
    <citation type="journal article" date="2019" name="Int. J. Syst. Evol. Microbiol.">
        <title>The Global Catalogue of Microorganisms (GCM) 10K type strain sequencing project: providing services to taxonomists for standard genome sequencing and annotation.</title>
        <authorList>
            <consortium name="The Broad Institute Genomics Platform"/>
            <consortium name="The Broad Institute Genome Sequencing Center for Infectious Disease"/>
            <person name="Wu L."/>
            <person name="Ma J."/>
        </authorList>
    </citation>
    <scope>NUCLEOTIDE SEQUENCE [LARGE SCALE GENOMIC DNA]</scope>
    <source>
        <strain evidence="3">CGMCC 1.12477</strain>
    </source>
</reference>
<dbReference type="EMBL" id="JBHUGD010000003">
    <property type="protein sequence ID" value="MFD1947070.1"/>
    <property type="molecule type" value="Genomic_DNA"/>
</dbReference>
<sequence length="276" mass="29115">MSRRRAAATVVVAVLLLGGCSGAPATPEAPAPTATLGFTQLIPKEGTRHALLRVTNTGEDDLVVESVAVEWPGYAGGEPSPADPTIPAGRTLDLQLDLPDPTCEPTDEAPVGIVTTSTGTIRAELEATGATYLRRLWRTQCDTAYIESTVAITYSPQWRVVGQGVDARALGWIGLERRDGEEAVTVTDVDGSVLHGLRLPGPTTLEAGEQRVEVPLEITPGNRCDEHARGQATAPFDFLMHLRVGDGRPVAHQVEVPLAAMDAATDALDVACAARD</sequence>
<comment type="caution">
    <text evidence="2">The sequence shown here is derived from an EMBL/GenBank/DDBJ whole genome shotgun (WGS) entry which is preliminary data.</text>
</comment>
<keyword evidence="3" id="KW-1185">Reference proteome</keyword>
<keyword evidence="1" id="KW-0732">Signal</keyword>
<accession>A0ABW4TKG6</accession>
<name>A0ABW4TKG6_9ACTN</name>
<feature type="signal peptide" evidence="1">
    <location>
        <begin position="1"/>
        <end position="25"/>
    </location>
</feature>
<evidence type="ECO:0008006" key="4">
    <source>
        <dbReference type="Google" id="ProtNLM"/>
    </source>
</evidence>
<evidence type="ECO:0000313" key="3">
    <source>
        <dbReference type="Proteomes" id="UP001597351"/>
    </source>
</evidence>
<dbReference type="PROSITE" id="PS51257">
    <property type="entry name" value="PROKAR_LIPOPROTEIN"/>
    <property type="match status" value="1"/>
</dbReference>
<dbReference type="RefSeq" id="WP_343917821.1">
    <property type="nucleotide sequence ID" value="NZ_BAAAJT010000002.1"/>
</dbReference>
<organism evidence="2 3">
    <name type="scientific">Nocardioides aestuarii</name>
    <dbReference type="NCBI Taxonomy" id="252231"/>
    <lineage>
        <taxon>Bacteria</taxon>
        <taxon>Bacillati</taxon>
        <taxon>Actinomycetota</taxon>
        <taxon>Actinomycetes</taxon>
        <taxon>Propionibacteriales</taxon>
        <taxon>Nocardioidaceae</taxon>
        <taxon>Nocardioides</taxon>
    </lineage>
</organism>